<protein>
    <recommendedName>
        <fullName evidence="4">DUF3887 domain-containing protein</fullName>
    </recommendedName>
</protein>
<evidence type="ECO:0008006" key="4">
    <source>
        <dbReference type="Google" id="ProtNLM"/>
    </source>
</evidence>
<gene>
    <name evidence="2" type="ORF">H9966_01965</name>
</gene>
<evidence type="ECO:0000256" key="1">
    <source>
        <dbReference type="SAM" id="SignalP"/>
    </source>
</evidence>
<evidence type="ECO:0000313" key="3">
    <source>
        <dbReference type="Proteomes" id="UP000824055"/>
    </source>
</evidence>
<reference evidence="2" key="1">
    <citation type="journal article" date="2021" name="PeerJ">
        <title>Extensive microbial diversity within the chicken gut microbiome revealed by metagenomics and culture.</title>
        <authorList>
            <person name="Gilroy R."/>
            <person name="Ravi A."/>
            <person name="Getino M."/>
            <person name="Pursley I."/>
            <person name="Horton D.L."/>
            <person name="Alikhan N.F."/>
            <person name="Baker D."/>
            <person name="Gharbi K."/>
            <person name="Hall N."/>
            <person name="Watson M."/>
            <person name="Adriaenssens E.M."/>
            <person name="Foster-Nyarko E."/>
            <person name="Jarju S."/>
            <person name="Secka A."/>
            <person name="Antonio M."/>
            <person name="Oren A."/>
            <person name="Chaudhuri R.R."/>
            <person name="La Ragione R."/>
            <person name="Hildebrand F."/>
            <person name="Pallen M.J."/>
        </authorList>
    </citation>
    <scope>NUCLEOTIDE SEQUENCE</scope>
    <source>
        <strain evidence="2">ChiHecec3B27-8219</strain>
    </source>
</reference>
<reference evidence="2" key="2">
    <citation type="submission" date="2021-04" db="EMBL/GenBank/DDBJ databases">
        <authorList>
            <person name="Gilroy R."/>
        </authorList>
    </citation>
    <scope>NUCLEOTIDE SEQUENCE</scope>
    <source>
        <strain evidence="2">ChiHecec3B27-8219</strain>
    </source>
</reference>
<name>A0A9D2FXL8_9BACT</name>
<dbReference type="AlphaFoldDB" id="A0A9D2FXL8"/>
<dbReference type="EMBL" id="DXBE01000020">
    <property type="protein sequence ID" value="HIZ68640.1"/>
    <property type="molecule type" value="Genomic_DNA"/>
</dbReference>
<proteinExistence type="predicted"/>
<sequence length="130" mass="14888">MKTPRLKFLLFSLLALLLFASCGKEGNAKSMVEDFLDTYLVDNARSDTRFSRMDSTKMITPATVMALREHMKTVKLFKPNVSYAEGDIPKTLYYIRVTYTKLTADGKGKSYTQTFYFDPEVKRLIAFKEG</sequence>
<evidence type="ECO:0000313" key="2">
    <source>
        <dbReference type="EMBL" id="HIZ68640.1"/>
    </source>
</evidence>
<feature type="chain" id="PRO_5038648641" description="DUF3887 domain-containing protein" evidence="1">
    <location>
        <begin position="21"/>
        <end position="130"/>
    </location>
</feature>
<keyword evidence="1" id="KW-0732">Signal</keyword>
<dbReference type="PROSITE" id="PS51257">
    <property type="entry name" value="PROKAR_LIPOPROTEIN"/>
    <property type="match status" value="1"/>
</dbReference>
<organism evidence="2 3">
    <name type="scientific">Candidatus Prevotella avicola</name>
    <dbReference type="NCBI Taxonomy" id="2838738"/>
    <lineage>
        <taxon>Bacteria</taxon>
        <taxon>Pseudomonadati</taxon>
        <taxon>Bacteroidota</taxon>
        <taxon>Bacteroidia</taxon>
        <taxon>Bacteroidales</taxon>
        <taxon>Prevotellaceae</taxon>
        <taxon>Prevotella</taxon>
    </lineage>
</organism>
<feature type="signal peptide" evidence="1">
    <location>
        <begin position="1"/>
        <end position="20"/>
    </location>
</feature>
<comment type="caution">
    <text evidence="2">The sequence shown here is derived from an EMBL/GenBank/DDBJ whole genome shotgun (WGS) entry which is preliminary data.</text>
</comment>
<accession>A0A9D2FXL8</accession>
<dbReference type="Proteomes" id="UP000824055">
    <property type="component" value="Unassembled WGS sequence"/>
</dbReference>